<dbReference type="InterPro" id="IPR032466">
    <property type="entry name" value="Metal_Hydrolase"/>
</dbReference>
<dbReference type="PANTHER" id="PTHR10443">
    <property type="entry name" value="MICROSOMAL DIPEPTIDASE"/>
    <property type="match status" value="1"/>
</dbReference>
<dbReference type="RefSeq" id="WP_256506787.1">
    <property type="nucleotide sequence ID" value="NZ_CP101740.1"/>
</dbReference>
<dbReference type="PROSITE" id="PS51365">
    <property type="entry name" value="RENAL_DIPEPTIDASE_2"/>
    <property type="match status" value="1"/>
</dbReference>
<proteinExistence type="predicted"/>
<evidence type="ECO:0000313" key="3">
    <source>
        <dbReference type="Proteomes" id="UP001058533"/>
    </source>
</evidence>
<dbReference type="PANTHER" id="PTHR10443:SF12">
    <property type="entry name" value="DIPEPTIDASE"/>
    <property type="match status" value="1"/>
</dbReference>
<dbReference type="EMBL" id="CP101740">
    <property type="protein sequence ID" value="UUL82944.1"/>
    <property type="molecule type" value="Genomic_DNA"/>
</dbReference>
<sequence>MKKLLGVSLALVLAAPALAQTASPSPDAAARLERFLATRPVVDGHNDLPWELRDQHGGRVETTDLSANGDKLVPPVQTDIARLRAGGYGGQFWSLWIPATITGAEAVKTTREQIALVRRLVARYPNDLALATTSAEVRAARQAGRIASLMGIEGAHQIADNDLSLLRDYRKAGVLYMTLTHSKNVSWADSATDTPNVRGLTPFGLEVIAEMNRIGMLVDLSHVSADTAKAALAATRAPVIFSHSNAFAVNPHPRNVPDDVLRLTAANGGVVMVNVYPVFVSAAYADWNARRGAEAKRLGIETEDAGMGAWTAANPAPRVTAADVANHVEHIARIAGRDHVGLGGDYDGIGGTGPVGMKGADGWRLLFAELIQRGWSDADLAKLAGGNVLRVLARAEAVAGGKS</sequence>
<keyword evidence="1" id="KW-0732">Signal</keyword>
<organism evidence="2 3">
    <name type="scientific">Sphingomonas qomolangmaensis</name>
    <dbReference type="NCBI Taxonomy" id="2918765"/>
    <lineage>
        <taxon>Bacteria</taxon>
        <taxon>Pseudomonadati</taxon>
        <taxon>Pseudomonadota</taxon>
        <taxon>Alphaproteobacteria</taxon>
        <taxon>Sphingomonadales</taxon>
        <taxon>Sphingomonadaceae</taxon>
        <taxon>Sphingomonas</taxon>
    </lineage>
</organism>
<dbReference type="SUPFAM" id="SSF51556">
    <property type="entry name" value="Metallo-dependent hydrolases"/>
    <property type="match status" value="1"/>
</dbReference>
<name>A0ABY5L7I9_9SPHN</name>
<keyword evidence="3" id="KW-1185">Reference proteome</keyword>
<feature type="signal peptide" evidence="1">
    <location>
        <begin position="1"/>
        <end position="19"/>
    </location>
</feature>
<evidence type="ECO:0000256" key="1">
    <source>
        <dbReference type="SAM" id="SignalP"/>
    </source>
</evidence>
<protein>
    <submittedName>
        <fullName evidence="2">Dipeptidase</fullName>
    </submittedName>
</protein>
<dbReference type="Pfam" id="PF01244">
    <property type="entry name" value="Peptidase_M19"/>
    <property type="match status" value="1"/>
</dbReference>
<dbReference type="InterPro" id="IPR008257">
    <property type="entry name" value="Pept_M19"/>
</dbReference>
<dbReference type="Gene3D" id="3.20.20.140">
    <property type="entry name" value="Metal-dependent hydrolases"/>
    <property type="match status" value="1"/>
</dbReference>
<dbReference type="Proteomes" id="UP001058533">
    <property type="component" value="Chromosome"/>
</dbReference>
<feature type="chain" id="PRO_5045896976" evidence="1">
    <location>
        <begin position="20"/>
        <end position="403"/>
    </location>
</feature>
<gene>
    <name evidence="2" type="ORF">NMP03_01500</name>
</gene>
<dbReference type="CDD" id="cd01301">
    <property type="entry name" value="rDP_like"/>
    <property type="match status" value="1"/>
</dbReference>
<evidence type="ECO:0000313" key="2">
    <source>
        <dbReference type="EMBL" id="UUL82944.1"/>
    </source>
</evidence>
<accession>A0ABY5L7I9</accession>
<reference evidence="2" key="1">
    <citation type="submission" date="2022-07" db="EMBL/GenBank/DDBJ databases">
        <title>Sphingomonas sp. nov., a novel bacterium isolated from the north slope of the Mount Everest.</title>
        <authorList>
            <person name="Cui X."/>
            <person name="Liu Y."/>
        </authorList>
    </citation>
    <scope>NUCLEOTIDE SEQUENCE</scope>
    <source>
        <strain evidence="2">S5-59</strain>
    </source>
</reference>